<dbReference type="EMBL" id="GBXM01023965">
    <property type="protein sequence ID" value="JAH84612.1"/>
    <property type="molecule type" value="Transcribed_RNA"/>
</dbReference>
<name>A0A0E9W2M2_ANGAN</name>
<accession>A0A0E9W2M2</accession>
<dbReference type="AlphaFoldDB" id="A0A0E9W2M2"/>
<reference evidence="1" key="2">
    <citation type="journal article" date="2015" name="Fish Shellfish Immunol.">
        <title>Early steps in the European eel (Anguilla anguilla)-Vibrio vulnificus interaction in the gills: Role of the RtxA13 toxin.</title>
        <authorList>
            <person name="Callol A."/>
            <person name="Pajuelo D."/>
            <person name="Ebbesson L."/>
            <person name="Teles M."/>
            <person name="MacKenzie S."/>
            <person name="Amaro C."/>
        </authorList>
    </citation>
    <scope>NUCLEOTIDE SEQUENCE</scope>
</reference>
<sequence>MPNHDCRPLLLPSLPVLVGQLVDLLKCV</sequence>
<evidence type="ECO:0000313" key="1">
    <source>
        <dbReference type="EMBL" id="JAH84612.1"/>
    </source>
</evidence>
<protein>
    <submittedName>
        <fullName evidence="1">Uncharacterized protein</fullName>
    </submittedName>
</protein>
<reference evidence="1" key="1">
    <citation type="submission" date="2014-11" db="EMBL/GenBank/DDBJ databases">
        <authorList>
            <person name="Amaro Gonzalez C."/>
        </authorList>
    </citation>
    <scope>NUCLEOTIDE SEQUENCE</scope>
</reference>
<organism evidence="1">
    <name type="scientific">Anguilla anguilla</name>
    <name type="common">European freshwater eel</name>
    <name type="synonym">Muraena anguilla</name>
    <dbReference type="NCBI Taxonomy" id="7936"/>
    <lineage>
        <taxon>Eukaryota</taxon>
        <taxon>Metazoa</taxon>
        <taxon>Chordata</taxon>
        <taxon>Craniata</taxon>
        <taxon>Vertebrata</taxon>
        <taxon>Euteleostomi</taxon>
        <taxon>Actinopterygii</taxon>
        <taxon>Neopterygii</taxon>
        <taxon>Teleostei</taxon>
        <taxon>Anguilliformes</taxon>
        <taxon>Anguillidae</taxon>
        <taxon>Anguilla</taxon>
    </lineage>
</organism>
<proteinExistence type="predicted"/>